<dbReference type="PANTHER" id="PTHR24361:SF433">
    <property type="entry name" value="PROTEIN KINASE DOMAIN-CONTAINING PROTEIN"/>
    <property type="match status" value="1"/>
</dbReference>
<evidence type="ECO:0000313" key="12">
    <source>
        <dbReference type="Proteomes" id="UP001152798"/>
    </source>
</evidence>
<organism evidence="11 12">
    <name type="scientific">Nezara viridula</name>
    <name type="common">Southern green stink bug</name>
    <name type="synonym">Cimex viridulus</name>
    <dbReference type="NCBI Taxonomy" id="85310"/>
    <lineage>
        <taxon>Eukaryota</taxon>
        <taxon>Metazoa</taxon>
        <taxon>Ecdysozoa</taxon>
        <taxon>Arthropoda</taxon>
        <taxon>Hexapoda</taxon>
        <taxon>Insecta</taxon>
        <taxon>Pterygota</taxon>
        <taxon>Neoptera</taxon>
        <taxon>Paraneoptera</taxon>
        <taxon>Hemiptera</taxon>
        <taxon>Heteroptera</taxon>
        <taxon>Panheteroptera</taxon>
        <taxon>Pentatomomorpha</taxon>
        <taxon>Pentatomoidea</taxon>
        <taxon>Pentatomidae</taxon>
        <taxon>Pentatominae</taxon>
        <taxon>Nezara</taxon>
    </lineage>
</organism>
<dbReference type="GO" id="GO:0004674">
    <property type="term" value="F:protein serine/threonine kinase activity"/>
    <property type="evidence" value="ECO:0007669"/>
    <property type="project" value="UniProtKB-KW"/>
</dbReference>
<dbReference type="Gene3D" id="3.30.200.20">
    <property type="entry name" value="Phosphorylase Kinase, domain 1"/>
    <property type="match status" value="1"/>
</dbReference>
<dbReference type="SUPFAM" id="SSF56112">
    <property type="entry name" value="Protein kinase-like (PK-like)"/>
    <property type="match status" value="1"/>
</dbReference>
<feature type="domain" description="Protein kinase" evidence="10">
    <location>
        <begin position="31"/>
        <end position="307"/>
    </location>
</feature>
<evidence type="ECO:0000256" key="6">
    <source>
        <dbReference type="ARBA" id="ARBA00022840"/>
    </source>
</evidence>
<accession>A0A9P0HDE8</accession>
<keyword evidence="6" id="KW-0067">ATP-binding</keyword>
<comment type="catalytic activity">
    <reaction evidence="7">
        <text>L-threonyl-[protein] + ATP = O-phospho-L-threonyl-[protein] + ADP + H(+)</text>
        <dbReference type="Rhea" id="RHEA:46608"/>
        <dbReference type="Rhea" id="RHEA-COMP:11060"/>
        <dbReference type="Rhea" id="RHEA-COMP:11605"/>
        <dbReference type="ChEBI" id="CHEBI:15378"/>
        <dbReference type="ChEBI" id="CHEBI:30013"/>
        <dbReference type="ChEBI" id="CHEBI:30616"/>
        <dbReference type="ChEBI" id="CHEBI:61977"/>
        <dbReference type="ChEBI" id="CHEBI:456216"/>
        <dbReference type="EC" id="2.7.11.1"/>
    </reaction>
</comment>
<sequence>METPCTPTSNFRGGDKPPINGNSSPFIMPQTPFMTKIGFGTGVSVYHLHRSPRFGNERSPWAIKKRNARALRGNITERLYKEAKILSSLDHPNIVGFRGFTTTPDGREVLLMEECTQSLGDFIESFSKDYGAFSPPTIYQVVSSVSRALQYLHEDQKLIHGDIKSFNVLIKGQFESIKLCDFGVSLNIGEDGTSDEEYIGTLPWTAPEALEDGPITEKVDVFAFGLTIYEMLTLKQPHENSCDDSLMDVTVESEILDDSIEEPYGTRPELPPLGSEYSDVVALFNWCTEENYKKRPRARDMLSVLIA</sequence>
<feature type="compositionally biased region" description="Polar residues" evidence="9">
    <location>
        <begin position="1"/>
        <end position="11"/>
    </location>
</feature>
<dbReference type="EC" id="2.7.11.1" evidence="1"/>
<dbReference type="InterPro" id="IPR008271">
    <property type="entry name" value="Ser/Thr_kinase_AS"/>
</dbReference>
<dbReference type="Proteomes" id="UP001152798">
    <property type="component" value="Chromosome 4"/>
</dbReference>
<evidence type="ECO:0000256" key="8">
    <source>
        <dbReference type="ARBA" id="ARBA00048679"/>
    </source>
</evidence>
<dbReference type="AlphaFoldDB" id="A0A9P0HDE8"/>
<keyword evidence="3" id="KW-0808">Transferase</keyword>
<keyword evidence="2" id="KW-0723">Serine/threonine-protein kinase</keyword>
<feature type="region of interest" description="Disordered" evidence="9">
    <location>
        <begin position="1"/>
        <end position="24"/>
    </location>
</feature>
<evidence type="ECO:0000256" key="9">
    <source>
        <dbReference type="SAM" id="MobiDB-lite"/>
    </source>
</evidence>
<dbReference type="SMART" id="SM00220">
    <property type="entry name" value="S_TKc"/>
    <property type="match status" value="1"/>
</dbReference>
<reference evidence="11" key="1">
    <citation type="submission" date="2022-01" db="EMBL/GenBank/DDBJ databases">
        <authorList>
            <person name="King R."/>
        </authorList>
    </citation>
    <scope>NUCLEOTIDE SEQUENCE</scope>
</reference>
<evidence type="ECO:0000259" key="10">
    <source>
        <dbReference type="PROSITE" id="PS50011"/>
    </source>
</evidence>
<protein>
    <recommendedName>
        <fullName evidence="1">non-specific serine/threonine protein kinase</fullName>
        <ecNumber evidence="1">2.7.11.1</ecNumber>
    </recommendedName>
</protein>
<comment type="catalytic activity">
    <reaction evidence="8">
        <text>L-seryl-[protein] + ATP = O-phospho-L-seryl-[protein] + ADP + H(+)</text>
        <dbReference type="Rhea" id="RHEA:17989"/>
        <dbReference type="Rhea" id="RHEA-COMP:9863"/>
        <dbReference type="Rhea" id="RHEA-COMP:11604"/>
        <dbReference type="ChEBI" id="CHEBI:15378"/>
        <dbReference type="ChEBI" id="CHEBI:29999"/>
        <dbReference type="ChEBI" id="CHEBI:30616"/>
        <dbReference type="ChEBI" id="CHEBI:83421"/>
        <dbReference type="ChEBI" id="CHEBI:456216"/>
        <dbReference type="EC" id="2.7.11.1"/>
    </reaction>
</comment>
<keyword evidence="5" id="KW-0418">Kinase</keyword>
<dbReference type="Pfam" id="PF00069">
    <property type="entry name" value="Pkinase"/>
    <property type="match status" value="1"/>
</dbReference>
<evidence type="ECO:0000256" key="1">
    <source>
        <dbReference type="ARBA" id="ARBA00012513"/>
    </source>
</evidence>
<dbReference type="Gene3D" id="1.10.510.10">
    <property type="entry name" value="Transferase(Phosphotransferase) domain 1"/>
    <property type="match status" value="1"/>
</dbReference>
<dbReference type="GO" id="GO:0005737">
    <property type="term" value="C:cytoplasm"/>
    <property type="evidence" value="ECO:0007669"/>
    <property type="project" value="TreeGrafter"/>
</dbReference>
<dbReference type="InterPro" id="IPR011009">
    <property type="entry name" value="Kinase-like_dom_sf"/>
</dbReference>
<dbReference type="PANTHER" id="PTHR24361">
    <property type="entry name" value="MITOGEN-ACTIVATED KINASE KINASE KINASE"/>
    <property type="match status" value="1"/>
</dbReference>
<evidence type="ECO:0000256" key="2">
    <source>
        <dbReference type="ARBA" id="ARBA00022527"/>
    </source>
</evidence>
<evidence type="ECO:0000313" key="11">
    <source>
        <dbReference type="EMBL" id="CAH1399752.1"/>
    </source>
</evidence>
<dbReference type="InterPro" id="IPR000719">
    <property type="entry name" value="Prot_kinase_dom"/>
</dbReference>
<evidence type="ECO:0000256" key="5">
    <source>
        <dbReference type="ARBA" id="ARBA00022777"/>
    </source>
</evidence>
<dbReference type="PROSITE" id="PS00108">
    <property type="entry name" value="PROTEIN_KINASE_ST"/>
    <property type="match status" value="1"/>
</dbReference>
<name>A0A9P0HDE8_NEZVI</name>
<keyword evidence="4" id="KW-0547">Nucleotide-binding</keyword>
<evidence type="ECO:0000256" key="4">
    <source>
        <dbReference type="ARBA" id="ARBA00022741"/>
    </source>
</evidence>
<proteinExistence type="predicted"/>
<dbReference type="OrthoDB" id="4062651at2759"/>
<evidence type="ECO:0000256" key="3">
    <source>
        <dbReference type="ARBA" id="ARBA00022679"/>
    </source>
</evidence>
<keyword evidence="12" id="KW-1185">Reference proteome</keyword>
<dbReference type="InterPro" id="IPR053235">
    <property type="entry name" value="Ser_Thr_kinase"/>
</dbReference>
<evidence type="ECO:0000256" key="7">
    <source>
        <dbReference type="ARBA" id="ARBA00047899"/>
    </source>
</evidence>
<gene>
    <name evidence="11" type="ORF">NEZAVI_LOCUS9135</name>
</gene>
<dbReference type="EMBL" id="OV725080">
    <property type="protein sequence ID" value="CAH1399752.1"/>
    <property type="molecule type" value="Genomic_DNA"/>
</dbReference>
<dbReference type="PROSITE" id="PS50011">
    <property type="entry name" value="PROTEIN_KINASE_DOM"/>
    <property type="match status" value="1"/>
</dbReference>
<dbReference type="GO" id="GO:0005524">
    <property type="term" value="F:ATP binding"/>
    <property type="evidence" value="ECO:0007669"/>
    <property type="project" value="UniProtKB-KW"/>
</dbReference>